<comment type="caution">
    <text evidence="2">The sequence shown here is derived from an EMBL/GenBank/DDBJ whole genome shotgun (WGS) entry which is preliminary data.</text>
</comment>
<dbReference type="SUPFAM" id="SSF160387">
    <property type="entry name" value="NosL/MerB-like"/>
    <property type="match status" value="1"/>
</dbReference>
<evidence type="ECO:0000313" key="3">
    <source>
        <dbReference type="Proteomes" id="UP001170364"/>
    </source>
</evidence>
<dbReference type="InterPro" id="IPR008719">
    <property type="entry name" value="N2O_reductase_NosL"/>
</dbReference>
<evidence type="ECO:0000313" key="2">
    <source>
        <dbReference type="EMBL" id="MDN5123977.1"/>
    </source>
</evidence>
<keyword evidence="1" id="KW-0732">Signal</keyword>
<dbReference type="Gene3D" id="3.30.70.2050">
    <property type="match status" value="1"/>
</dbReference>
<dbReference type="PANTHER" id="PTHR41247:SF1">
    <property type="entry name" value="HTH-TYPE TRANSCRIPTIONAL REPRESSOR YCNK"/>
    <property type="match status" value="1"/>
</dbReference>
<feature type="signal peptide" evidence="1">
    <location>
        <begin position="1"/>
        <end position="17"/>
    </location>
</feature>
<feature type="chain" id="PRO_5043499353" evidence="1">
    <location>
        <begin position="18"/>
        <end position="156"/>
    </location>
</feature>
<dbReference type="AlphaFoldDB" id="A0AAW7QC25"/>
<gene>
    <name evidence="2" type="ORF">PJV93_08690</name>
</gene>
<name>A0AAW7QC25_9BACT</name>
<accession>A0AAW7QC25</accession>
<sequence>MKKFLLSFLLLFNFLFAADSLVGKEYKDLNLKQELCPIKNVTIEKYIDWLGYIEFADGSIVAISSPKYTFVYYFLEEKNNKNIKGIYLTDNKTKKIINAKSAFYVFGSNLMSIGGDDVIPFSEEEDSKEFLDRAHGKKIFKYERMTENFINYLDLR</sequence>
<dbReference type="Proteomes" id="UP001170364">
    <property type="component" value="Unassembled WGS sequence"/>
</dbReference>
<evidence type="ECO:0000256" key="1">
    <source>
        <dbReference type="SAM" id="SignalP"/>
    </source>
</evidence>
<reference evidence="2" key="1">
    <citation type="journal article" date="2023" name="Microorganisms">
        <title>Genomic Characterization of Arcobacter butzleri Strains Isolated from Various Sources in Lithuania.</title>
        <authorList>
            <person name="Uljanovas D."/>
            <person name="Golz G."/>
            <person name="Fleischmann S."/>
            <person name="Kudirkiene E."/>
            <person name="Kasetiene N."/>
            <person name="Grineviciene A."/>
            <person name="Tamuleviciene E."/>
            <person name="Aksomaitiene J."/>
            <person name="Alter T."/>
            <person name="Malakauskas M."/>
        </authorList>
    </citation>
    <scope>NUCLEOTIDE SEQUENCE</scope>
    <source>
        <strain evidence="2">S41</strain>
    </source>
</reference>
<dbReference type="EMBL" id="JAQJJG010000009">
    <property type="protein sequence ID" value="MDN5123977.1"/>
    <property type="molecule type" value="Genomic_DNA"/>
</dbReference>
<proteinExistence type="predicted"/>
<organism evidence="2 3">
    <name type="scientific">Aliarcobacter butzleri</name>
    <dbReference type="NCBI Taxonomy" id="28197"/>
    <lineage>
        <taxon>Bacteria</taxon>
        <taxon>Pseudomonadati</taxon>
        <taxon>Campylobacterota</taxon>
        <taxon>Epsilonproteobacteria</taxon>
        <taxon>Campylobacterales</taxon>
        <taxon>Arcobacteraceae</taxon>
        <taxon>Aliarcobacter</taxon>
    </lineage>
</organism>
<dbReference type="RefSeq" id="WP_257476153.1">
    <property type="nucleotide sequence ID" value="NZ_JANJYW010000003.1"/>
</dbReference>
<protein>
    <submittedName>
        <fullName evidence="2">Nitrous oxide reductase accessory protein NosL</fullName>
    </submittedName>
</protein>
<dbReference type="PANTHER" id="PTHR41247">
    <property type="entry name" value="HTH-TYPE TRANSCRIPTIONAL REPRESSOR YCNK"/>
    <property type="match status" value="1"/>
</dbReference>
<dbReference type="Pfam" id="PF05573">
    <property type="entry name" value="NosL"/>
    <property type="match status" value="1"/>
</dbReference>
<reference evidence="2" key="2">
    <citation type="submission" date="2023-01" db="EMBL/GenBank/DDBJ databases">
        <authorList>
            <person name="Uljanovas D."/>
        </authorList>
    </citation>
    <scope>NUCLEOTIDE SEQUENCE</scope>
    <source>
        <strain evidence="2">S41</strain>
    </source>
</reference>